<keyword evidence="1" id="KW-0812">Transmembrane</keyword>
<gene>
    <name evidence="3" type="ORF">MSIBF_A2750004</name>
</gene>
<proteinExistence type="predicted"/>
<protein>
    <submittedName>
        <fullName evidence="3">Nucleotidyl transferase</fullName>
    </submittedName>
</protein>
<sequence>MKAVILAGGKGTRLRPFTYAIPKPLMPIVELPIIEIILKQLKNNGFDDIIISTGYKENLIRMFLNGADKKYDLKIKYSNENEPLGTVGSLSLIRDELNEDFILMNGDTLCTVNYNELMKYHKKSGNMATITLHKKDIPINFGVVKLDGADITDYIEKPTHSYFVSIGVYVFKPEVLKYIPDGRLDFPDLIKILIKNREKVGGYIFDDYWLDIGIPEDYMKANKDLEKFMINYLRPFNLLLLCLFILNINYIFSLFLFLS</sequence>
<keyword evidence="1" id="KW-0472">Membrane</keyword>
<keyword evidence="1" id="KW-1133">Transmembrane helix</keyword>
<dbReference type="EMBL" id="CCXY01000196">
    <property type="protein sequence ID" value="CEG12810.1"/>
    <property type="molecule type" value="Genomic_DNA"/>
</dbReference>
<feature type="transmembrane region" description="Helical" evidence="1">
    <location>
        <begin position="236"/>
        <end position="258"/>
    </location>
</feature>
<dbReference type="AlphaFoldDB" id="A0A098ECR8"/>
<dbReference type="InterPro" id="IPR050486">
    <property type="entry name" value="Mannose-1P_guanyltransferase"/>
</dbReference>
<dbReference type="GO" id="GO:0016740">
    <property type="term" value="F:transferase activity"/>
    <property type="evidence" value="ECO:0007669"/>
    <property type="project" value="UniProtKB-KW"/>
</dbReference>
<feature type="domain" description="Nucleotidyl transferase" evidence="2">
    <location>
        <begin position="2"/>
        <end position="226"/>
    </location>
</feature>
<accession>A0A098ECR8</accession>
<dbReference type="Pfam" id="PF00483">
    <property type="entry name" value="NTP_transferase"/>
    <property type="match status" value="1"/>
</dbReference>
<reference evidence="3" key="1">
    <citation type="submission" date="2014-09" db="EMBL/GenBank/DDBJ databases">
        <authorList>
            <person name="Probst J Alexander"/>
        </authorList>
    </citation>
    <scope>NUCLEOTIDE SEQUENCE</scope>
</reference>
<evidence type="ECO:0000313" key="3">
    <source>
        <dbReference type="EMBL" id="CEG12810.1"/>
    </source>
</evidence>
<dbReference type="Gene3D" id="3.90.550.10">
    <property type="entry name" value="Spore Coat Polysaccharide Biosynthesis Protein SpsA, Chain A"/>
    <property type="match status" value="1"/>
</dbReference>
<dbReference type="PANTHER" id="PTHR22572">
    <property type="entry name" value="SUGAR-1-PHOSPHATE GUANYL TRANSFERASE"/>
    <property type="match status" value="1"/>
</dbReference>
<dbReference type="InterPro" id="IPR029044">
    <property type="entry name" value="Nucleotide-diphossugar_trans"/>
</dbReference>
<keyword evidence="3" id="KW-0808">Transferase</keyword>
<organism evidence="3">
    <name type="scientific">groundwater metagenome</name>
    <dbReference type="NCBI Taxonomy" id="717931"/>
    <lineage>
        <taxon>unclassified sequences</taxon>
        <taxon>metagenomes</taxon>
        <taxon>ecological metagenomes</taxon>
    </lineage>
</organism>
<evidence type="ECO:0000259" key="2">
    <source>
        <dbReference type="Pfam" id="PF00483"/>
    </source>
</evidence>
<evidence type="ECO:0000256" key="1">
    <source>
        <dbReference type="SAM" id="Phobius"/>
    </source>
</evidence>
<dbReference type="SUPFAM" id="SSF53448">
    <property type="entry name" value="Nucleotide-diphospho-sugar transferases"/>
    <property type="match status" value="1"/>
</dbReference>
<name>A0A098ECR8_9ZZZZ</name>
<dbReference type="InterPro" id="IPR005835">
    <property type="entry name" value="NTP_transferase_dom"/>
</dbReference>